<dbReference type="EMBL" id="JAMKFB020000007">
    <property type="protein sequence ID" value="KAL0189202.1"/>
    <property type="molecule type" value="Genomic_DNA"/>
</dbReference>
<protein>
    <submittedName>
        <fullName evidence="2">Uncharacterized protein</fullName>
    </submittedName>
</protein>
<proteinExistence type="predicted"/>
<feature type="region of interest" description="Disordered" evidence="1">
    <location>
        <begin position="1"/>
        <end position="26"/>
    </location>
</feature>
<feature type="non-terminal residue" evidence="2">
    <location>
        <position position="58"/>
    </location>
</feature>
<reference evidence="2 3" key="1">
    <citation type="submission" date="2024-05" db="EMBL/GenBank/DDBJ databases">
        <title>Genome sequencing and assembly of Indian major carp, Cirrhinus mrigala (Hamilton, 1822).</title>
        <authorList>
            <person name="Mohindra V."/>
            <person name="Chowdhury L.M."/>
            <person name="Lal K."/>
            <person name="Jena J.K."/>
        </authorList>
    </citation>
    <scope>NUCLEOTIDE SEQUENCE [LARGE SCALE GENOMIC DNA]</scope>
    <source>
        <strain evidence="2">CM1030</strain>
        <tissue evidence="2">Blood</tissue>
    </source>
</reference>
<evidence type="ECO:0000313" key="2">
    <source>
        <dbReference type="EMBL" id="KAL0189202.1"/>
    </source>
</evidence>
<dbReference type="Proteomes" id="UP001529510">
    <property type="component" value="Unassembled WGS sequence"/>
</dbReference>
<feature type="non-terminal residue" evidence="2">
    <location>
        <position position="1"/>
    </location>
</feature>
<organism evidence="2 3">
    <name type="scientific">Cirrhinus mrigala</name>
    <name type="common">Mrigala</name>
    <dbReference type="NCBI Taxonomy" id="683832"/>
    <lineage>
        <taxon>Eukaryota</taxon>
        <taxon>Metazoa</taxon>
        <taxon>Chordata</taxon>
        <taxon>Craniata</taxon>
        <taxon>Vertebrata</taxon>
        <taxon>Euteleostomi</taxon>
        <taxon>Actinopterygii</taxon>
        <taxon>Neopterygii</taxon>
        <taxon>Teleostei</taxon>
        <taxon>Ostariophysi</taxon>
        <taxon>Cypriniformes</taxon>
        <taxon>Cyprinidae</taxon>
        <taxon>Labeoninae</taxon>
        <taxon>Labeonini</taxon>
        <taxon>Cirrhinus</taxon>
    </lineage>
</organism>
<feature type="compositionally biased region" description="Basic and acidic residues" evidence="1">
    <location>
        <begin position="1"/>
        <end position="19"/>
    </location>
</feature>
<sequence length="58" mass="6500">CMEHKHEPTDDREPERAVTDEPSPYGVTELRIAAEPELLVTSDQVREPATVLASRKKA</sequence>
<name>A0ABD0QSK1_CIRMR</name>
<dbReference type="AlphaFoldDB" id="A0ABD0QSK1"/>
<comment type="caution">
    <text evidence="2">The sequence shown here is derived from an EMBL/GenBank/DDBJ whole genome shotgun (WGS) entry which is preliminary data.</text>
</comment>
<keyword evidence="3" id="KW-1185">Reference proteome</keyword>
<accession>A0ABD0QSK1</accession>
<evidence type="ECO:0000256" key="1">
    <source>
        <dbReference type="SAM" id="MobiDB-lite"/>
    </source>
</evidence>
<evidence type="ECO:0000313" key="3">
    <source>
        <dbReference type="Proteomes" id="UP001529510"/>
    </source>
</evidence>
<gene>
    <name evidence="2" type="ORF">M9458_016301</name>
</gene>